<feature type="compositionally biased region" description="Low complexity" evidence="3">
    <location>
        <begin position="171"/>
        <end position="193"/>
    </location>
</feature>
<name>A0ABW1NX93_9ACTN</name>
<dbReference type="CDD" id="cd04496">
    <property type="entry name" value="SSB_OBF"/>
    <property type="match status" value="1"/>
</dbReference>
<dbReference type="GO" id="GO:0003677">
    <property type="term" value="F:DNA binding"/>
    <property type="evidence" value="ECO:0007669"/>
    <property type="project" value="UniProtKB-KW"/>
</dbReference>
<keyword evidence="5" id="KW-1185">Reference proteome</keyword>
<evidence type="ECO:0000313" key="5">
    <source>
        <dbReference type="Proteomes" id="UP001596137"/>
    </source>
</evidence>
<dbReference type="Pfam" id="PF00436">
    <property type="entry name" value="SSB"/>
    <property type="match status" value="1"/>
</dbReference>
<dbReference type="InterPro" id="IPR012340">
    <property type="entry name" value="NA-bd_OB-fold"/>
</dbReference>
<dbReference type="EMBL" id="JBHSRF010000152">
    <property type="protein sequence ID" value="MFC6087513.1"/>
    <property type="molecule type" value="Genomic_DNA"/>
</dbReference>
<dbReference type="Proteomes" id="UP001596137">
    <property type="component" value="Unassembled WGS sequence"/>
</dbReference>
<keyword evidence="1 2" id="KW-0238">DNA-binding</keyword>
<evidence type="ECO:0000313" key="4">
    <source>
        <dbReference type="EMBL" id="MFC6087513.1"/>
    </source>
</evidence>
<dbReference type="PROSITE" id="PS50935">
    <property type="entry name" value="SSB"/>
    <property type="match status" value="1"/>
</dbReference>
<sequence>MHRNEVRLVGRVSKPPRSRQLPNGDQVTTWGLAVRRPPGHPSTKKSDGITCVTFDQQVVALVTTWQVDDTVSIEGALHHRFWTTRHTSTYEVEVHQAQTLNPTQTQPPTLAPTAVPSPAETPPDGSPAGFLAARPAVDSSILNGGRVGAPVGDPPTAGAFHVEFPAVGPTSGAGTAGVAGVAPPGAVGAGASTRRGEGE</sequence>
<organism evidence="4 5">
    <name type="scientific">Sphaerisporangium aureirubrum</name>
    <dbReference type="NCBI Taxonomy" id="1544736"/>
    <lineage>
        <taxon>Bacteria</taxon>
        <taxon>Bacillati</taxon>
        <taxon>Actinomycetota</taxon>
        <taxon>Actinomycetes</taxon>
        <taxon>Streptosporangiales</taxon>
        <taxon>Streptosporangiaceae</taxon>
        <taxon>Sphaerisporangium</taxon>
    </lineage>
</organism>
<evidence type="ECO:0000256" key="1">
    <source>
        <dbReference type="ARBA" id="ARBA00023125"/>
    </source>
</evidence>
<dbReference type="Gene3D" id="2.40.50.140">
    <property type="entry name" value="Nucleic acid-binding proteins"/>
    <property type="match status" value="1"/>
</dbReference>
<feature type="region of interest" description="Disordered" evidence="3">
    <location>
        <begin position="1"/>
        <end position="25"/>
    </location>
</feature>
<feature type="region of interest" description="Disordered" evidence="3">
    <location>
        <begin position="100"/>
        <end position="131"/>
    </location>
</feature>
<proteinExistence type="predicted"/>
<feature type="compositionally biased region" description="Low complexity" evidence="3">
    <location>
        <begin position="100"/>
        <end position="114"/>
    </location>
</feature>
<dbReference type="InterPro" id="IPR000424">
    <property type="entry name" value="Primosome_PriB/ssb"/>
</dbReference>
<accession>A0ABW1NX93</accession>
<comment type="caution">
    <text evidence="4">The sequence shown here is derived from an EMBL/GenBank/DDBJ whole genome shotgun (WGS) entry which is preliminary data.</text>
</comment>
<reference evidence="5" key="1">
    <citation type="journal article" date="2019" name="Int. J. Syst. Evol. Microbiol.">
        <title>The Global Catalogue of Microorganisms (GCM) 10K type strain sequencing project: providing services to taxonomists for standard genome sequencing and annotation.</title>
        <authorList>
            <consortium name="The Broad Institute Genomics Platform"/>
            <consortium name="The Broad Institute Genome Sequencing Center for Infectious Disease"/>
            <person name="Wu L."/>
            <person name="Ma J."/>
        </authorList>
    </citation>
    <scope>NUCLEOTIDE SEQUENCE [LARGE SCALE GENOMIC DNA]</scope>
    <source>
        <strain evidence="5">JCM 30346</strain>
    </source>
</reference>
<dbReference type="RefSeq" id="WP_380763833.1">
    <property type="nucleotide sequence ID" value="NZ_JBHSRF010000152.1"/>
</dbReference>
<evidence type="ECO:0000256" key="2">
    <source>
        <dbReference type="PROSITE-ProRule" id="PRU00252"/>
    </source>
</evidence>
<feature type="region of interest" description="Disordered" evidence="3">
    <location>
        <begin position="171"/>
        <end position="199"/>
    </location>
</feature>
<protein>
    <submittedName>
        <fullName evidence="4">Single-stranded DNA-binding protein</fullName>
    </submittedName>
</protein>
<gene>
    <name evidence="4" type="ORF">ACFP1K_40565</name>
</gene>
<evidence type="ECO:0000256" key="3">
    <source>
        <dbReference type="SAM" id="MobiDB-lite"/>
    </source>
</evidence>
<dbReference type="SUPFAM" id="SSF50249">
    <property type="entry name" value="Nucleic acid-binding proteins"/>
    <property type="match status" value="1"/>
</dbReference>